<comment type="caution">
    <text evidence="2">The sequence shown here is derived from an EMBL/GenBank/DDBJ whole genome shotgun (WGS) entry which is preliminary data.</text>
</comment>
<dbReference type="GO" id="GO:0008757">
    <property type="term" value="F:S-adenosylmethionine-dependent methyltransferase activity"/>
    <property type="evidence" value="ECO:0007669"/>
    <property type="project" value="InterPro"/>
</dbReference>
<dbReference type="Pfam" id="PF08241">
    <property type="entry name" value="Methyltransf_11"/>
    <property type="match status" value="1"/>
</dbReference>
<dbReference type="RefSeq" id="WP_145852702.1">
    <property type="nucleotide sequence ID" value="NZ_RPFW01000002.1"/>
</dbReference>
<evidence type="ECO:0000313" key="3">
    <source>
        <dbReference type="Proteomes" id="UP000460272"/>
    </source>
</evidence>
<dbReference type="Proteomes" id="UP000460272">
    <property type="component" value="Unassembled WGS sequence"/>
</dbReference>
<name>A0A6P2C3D9_9ACTN</name>
<dbReference type="PANTHER" id="PTHR43591">
    <property type="entry name" value="METHYLTRANSFERASE"/>
    <property type="match status" value="1"/>
</dbReference>
<reference evidence="2 3" key="1">
    <citation type="submission" date="2018-11" db="EMBL/GenBank/DDBJ databases">
        <title>Trebonia kvetii gen.nov., sp.nov., a novel acidophilic actinobacterium, and proposal of the new actinobacterial family Treboniaceae fam. nov.</title>
        <authorList>
            <person name="Rapoport D."/>
            <person name="Sagova-Mareckova M."/>
            <person name="Sedlacek I."/>
            <person name="Provaznik J."/>
            <person name="Kralova S."/>
            <person name="Pavlinic D."/>
            <person name="Benes V."/>
            <person name="Kopecky J."/>
        </authorList>
    </citation>
    <scope>NUCLEOTIDE SEQUENCE [LARGE SCALE GENOMIC DNA]</scope>
    <source>
        <strain evidence="2 3">15Tr583</strain>
    </source>
</reference>
<dbReference type="AlphaFoldDB" id="A0A6P2C3D9"/>
<dbReference type="SUPFAM" id="SSF53335">
    <property type="entry name" value="S-adenosyl-L-methionine-dependent methyltransferases"/>
    <property type="match status" value="1"/>
</dbReference>
<organism evidence="2 3">
    <name type="scientific">Trebonia kvetii</name>
    <dbReference type="NCBI Taxonomy" id="2480626"/>
    <lineage>
        <taxon>Bacteria</taxon>
        <taxon>Bacillati</taxon>
        <taxon>Actinomycetota</taxon>
        <taxon>Actinomycetes</taxon>
        <taxon>Streptosporangiales</taxon>
        <taxon>Treboniaceae</taxon>
        <taxon>Trebonia</taxon>
    </lineage>
</organism>
<keyword evidence="2" id="KW-0808">Transferase</keyword>
<dbReference type="InterPro" id="IPR029063">
    <property type="entry name" value="SAM-dependent_MTases_sf"/>
</dbReference>
<keyword evidence="3" id="KW-1185">Reference proteome</keyword>
<dbReference type="OrthoDB" id="3636702at2"/>
<keyword evidence="2" id="KW-0489">Methyltransferase</keyword>
<gene>
    <name evidence="2" type="ORF">EAS64_10230</name>
</gene>
<dbReference type="PANTHER" id="PTHR43591:SF24">
    <property type="entry name" value="2-METHOXY-6-POLYPRENYL-1,4-BENZOQUINOL METHYLASE, MITOCHONDRIAL"/>
    <property type="match status" value="1"/>
</dbReference>
<dbReference type="EMBL" id="RPFW01000002">
    <property type="protein sequence ID" value="TVZ04996.1"/>
    <property type="molecule type" value="Genomic_DNA"/>
</dbReference>
<dbReference type="CDD" id="cd02440">
    <property type="entry name" value="AdoMet_MTases"/>
    <property type="match status" value="1"/>
</dbReference>
<accession>A0A6P2C3D9</accession>
<dbReference type="GO" id="GO:0032259">
    <property type="term" value="P:methylation"/>
    <property type="evidence" value="ECO:0007669"/>
    <property type="project" value="UniProtKB-KW"/>
</dbReference>
<proteinExistence type="predicted"/>
<protein>
    <submittedName>
        <fullName evidence="2">Class I SAM-dependent methyltransferase</fullName>
    </submittedName>
</protein>
<dbReference type="InterPro" id="IPR013216">
    <property type="entry name" value="Methyltransf_11"/>
</dbReference>
<sequence>MPSVTAGALPDFKPAPNQGGNIELYEVENRALDPDGHILAAMRARAPWAGRTLLDLGCGSGYWLGGYADEAAEVIGVEPDPRLLPLAADRGPRVRVLHGSAEHIPLDDQSVDVVHARFAYFFAPGCDAGLAEVMRVLRPGGTLVVVGNDLRAGEFAELLQAATGALVLAGGEETDAWWAARGADRNTVRTAWRFTGRADFEAVLRMEFPLKVADPWLAAHPGAVGLSYSYTLFAVDKPAALLRAR</sequence>
<evidence type="ECO:0000259" key="1">
    <source>
        <dbReference type="Pfam" id="PF08241"/>
    </source>
</evidence>
<evidence type="ECO:0000313" key="2">
    <source>
        <dbReference type="EMBL" id="TVZ04996.1"/>
    </source>
</evidence>
<dbReference type="Gene3D" id="3.40.50.150">
    <property type="entry name" value="Vaccinia Virus protein VP39"/>
    <property type="match status" value="1"/>
</dbReference>
<feature type="domain" description="Methyltransferase type 11" evidence="1">
    <location>
        <begin position="54"/>
        <end position="145"/>
    </location>
</feature>